<sequence>MYVVIDSECNVIPDRAKLLTSEGNALLNFLRCLDYDPSDPPFADLLRQYHHLEGEWFVLSPIHWIATHNDAMITACGKDLQIQESDAKLWFELLSQYLAKEGKILHYHNPETWLFYNDKKYFLRAKPVQHLLNQSLMPELAQLDNTMYWQKFLTECQMLFASRPNDSLINGLWVWGNALLKNKKTIAICADEQFLPWAKICGANVSLYHSSLVLKDYKIFLLTEFSMLSEQHQEELKKMTVHWYWNNAAYIQFSKGWLVHLWRKLIHAY</sequence>
<evidence type="ECO:0008006" key="3">
    <source>
        <dbReference type="Google" id="ProtNLM"/>
    </source>
</evidence>
<protein>
    <recommendedName>
        <fullName evidence="3">Cofactor-independent phosphoglycerate mutase</fullName>
    </recommendedName>
</protein>
<evidence type="ECO:0000313" key="2">
    <source>
        <dbReference type="Proteomes" id="UP000054703"/>
    </source>
</evidence>
<proteinExistence type="predicted"/>
<accession>A0A0W0Y9A0</accession>
<dbReference type="EMBL" id="LNYU01000091">
    <property type="protein sequence ID" value="KTD53139.1"/>
    <property type="molecule type" value="Genomic_DNA"/>
</dbReference>
<dbReference type="Proteomes" id="UP000054703">
    <property type="component" value="Unassembled WGS sequence"/>
</dbReference>
<reference evidence="1 2" key="1">
    <citation type="submission" date="2015-11" db="EMBL/GenBank/DDBJ databases">
        <title>Genomic analysis of 38 Legionella species identifies large and diverse effector repertoires.</title>
        <authorList>
            <person name="Burstein D."/>
            <person name="Amaro F."/>
            <person name="Zusman T."/>
            <person name="Lifshitz Z."/>
            <person name="Cohen O."/>
            <person name="Gilbert J.A."/>
            <person name="Pupko T."/>
            <person name="Shuman H.A."/>
            <person name="Segal G."/>
        </authorList>
    </citation>
    <scope>NUCLEOTIDE SEQUENCE [LARGE SCALE GENOMIC DNA]</scope>
    <source>
        <strain evidence="1 2">SC-63-C7</strain>
    </source>
</reference>
<evidence type="ECO:0000313" key="1">
    <source>
        <dbReference type="EMBL" id="KTD53139.1"/>
    </source>
</evidence>
<name>A0A0W0Y9A0_9GAMM</name>
<gene>
    <name evidence="1" type="ORF">Lsan_3549</name>
</gene>
<organism evidence="1 2">
    <name type="scientific">Legionella santicrucis</name>
    <dbReference type="NCBI Taxonomy" id="45074"/>
    <lineage>
        <taxon>Bacteria</taxon>
        <taxon>Pseudomonadati</taxon>
        <taxon>Pseudomonadota</taxon>
        <taxon>Gammaproteobacteria</taxon>
        <taxon>Legionellales</taxon>
        <taxon>Legionellaceae</taxon>
        <taxon>Legionella</taxon>
    </lineage>
</organism>
<dbReference type="OrthoDB" id="5295974at2"/>
<dbReference type="PATRIC" id="fig|45074.5.peg.3817"/>
<comment type="caution">
    <text evidence="1">The sequence shown here is derived from an EMBL/GenBank/DDBJ whole genome shotgun (WGS) entry which is preliminary data.</text>
</comment>
<dbReference type="RefSeq" id="WP_058515467.1">
    <property type="nucleotide sequence ID" value="NZ_CAAAIH010000015.1"/>
</dbReference>
<dbReference type="AlphaFoldDB" id="A0A0W0Y9A0"/>
<keyword evidence="2" id="KW-1185">Reference proteome</keyword>
<dbReference type="STRING" id="45074.Lsan_3549"/>